<proteinExistence type="predicted"/>
<protein>
    <submittedName>
        <fullName evidence="1">Uncharacterized protein</fullName>
    </submittedName>
</protein>
<accession>A0A645B1V9</accession>
<comment type="caution">
    <text evidence="1">The sequence shown here is derived from an EMBL/GenBank/DDBJ whole genome shotgun (WGS) entry which is preliminary data.</text>
</comment>
<dbReference type="AlphaFoldDB" id="A0A645B1V9"/>
<gene>
    <name evidence="1" type="ORF">SDC9_106229</name>
</gene>
<evidence type="ECO:0000313" key="1">
    <source>
        <dbReference type="EMBL" id="MPM59387.1"/>
    </source>
</evidence>
<organism evidence="1">
    <name type="scientific">bioreactor metagenome</name>
    <dbReference type="NCBI Taxonomy" id="1076179"/>
    <lineage>
        <taxon>unclassified sequences</taxon>
        <taxon>metagenomes</taxon>
        <taxon>ecological metagenomes</taxon>
    </lineage>
</organism>
<reference evidence="1" key="1">
    <citation type="submission" date="2019-08" db="EMBL/GenBank/DDBJ databases">
        <authorList>
            <person name="Kucharzyk K."/>
            <person name="Murdoch R.W."/>
            <person name="Higgins S."/>
            <person name="Loffler F."/>
        </authorList>
    </citation>
    <scope>NUCLEOTIDE SEQUENCE</scope>
</reference>
<dbReference type="EMBL" id="VSSQ01017266">
    <property type="protein sequence ID" value="MPM59387.1"/>
    <property type="molecule type" value="Genomic_DNA"/>
</dbReference>
<name>A0A645B1V9_9ZZZZ</name>
<sequence length="252" mass="28159">MHIEYFLVKALLGCHPSGDVFEKRVINISAVLVRIGFIRYDRNDRQILFNFRPAFQHPRRCIAGVKIARRQDGVFIAAQLRVGDRIRSGKHIVTVTMFDCDLVSVACVISAESFGIPGLNDFRDRFLQNVGLQGHVMVSDYVDQLYPTVGHIDQLVDNVLIVGYHVLVKLSCIRVAGIIDRQKPLVQKITVDDQLSHICCALQAPQELYKQRTVFQCFCIAVIDAEVNIAYDDGLVSCVAGIPQSCGALRCV</sequence>